<dbReference type="EMBL" id="JAINDJ010000002">
    <property type="protein sequence ID" value="KAG9459288.1"/>
    <property type="molecule type" value="Genomic_DNA"/>
</dbReference>
<protein>
    <submittedName>
        <fullName evidence="1">Uncharacterized protein</fullName>
    </submittedName>
</protein>
<dbReference type="Proteomes" id="UP000825729">
    <property type="component" value="Unassembled WGS sequence"/>
</dbReference>
<proteinExistence type="predicted"/>
<keyword evidence="2" id="KW-1185">Reference proteome</keyword>
<name>A0AAV7FHG4_ARIFI</name>
<accession>A0AAV7FHG4</accession>
<sequence>MSIRKFFHSDERKLPWPFAVRYSKKKKQVIVHLLISFFPHRRRYSQLVRSFPFKTQWQNRFEVAAIFPIDTVQ</sequence>
<comment type="caution">
    <text evidence="1">The sequence shown here is derived from an EMBL/GenBank/DDBJ whole genome shotgun (WGS) entry which is preliminary data.</text>
</comment>
<gene>
    <name evidence="1" type="ORF">H6P81_003796</name>
</gene>
<reference evidence="1 2" key="1">
    <citation type="submission" date="2021-07" db="EMBL/GenBank/DDBJ databases">
        <title>The Aristolochia fimbriata genome: insights into angiosperm evolution, floral development and chemical biosynthesis.</title>
        <authorList>
            <person name="Jiao Y."/>
        </authorList>
    </citation>
    <scope>NUCLEOTIDE SEQUENCE [LARGE SCALE GENOMIC DNA]</scope>
    <source>
        <strain evidence="1">IBCAS-2021</strain>
        <tissue evidence="1">Leaf</tissue>
    </source>
</reference>
<organism evidence="1 2">
    <name type="scientific">Aristolochia fimbriata</name>
    <name type="common">White veined hardy Dutchman's pipe vine</name>
    <dbReference type="NCBI Taxonomy" id="158543"/>
    <lineage>
        <taxon>Eukaryota</taxon>
        <taxon>Viridiplantae</taxon>
        <taxon>Streptophyta</taxon>
        <taxon>Embryophyta</taxon>
        <taxon>Tracheophyta</taxon>
        <taxon>Spermatophyta</taxon>
        <taxon>Magnoliopsida</taxon>
        <taxon>Magnoliidae</taxon>
        <taxon>Piperales</taxon>
        <taxon>Aristolochiaceae</taxon>
        <taxon>Aristolochia</taxon>
    </lineage>
</organism>
<dbReference type="AlphaFoldDB" id="A0AAV7FHG4"/>
<evidence type="ECO:0000313" key="2">
    <source>
        <dbReference type="Proteomes" id="UP000825729"/>
    </source>
</evidence>
<evidence type="ECO:0000313" key="1">
    <source>
        <dbReference type="EMBL" id="KAG9459288.1"/>
    </source>
</evidence>